<dbReference type="InterPro" id="IPR011011">
    <property type="entry name" value="Znf_FYVE_PHD"/>
</dbReference>
<organism evidence="10 11">
    <name type="scientific">Punica granatum</name>
    <name type="common">Pomegranate</name>
    <dbReference type="NCBI Taxonomy" id="22663"/>
    <lineage>
        <taxon>Eukaryota</taxon>
        <taxon>Viridiplantae</taxon>
        <taxon>Streptophyta</taxon>
        <taxon>Embryophyta</taxon>
        <taxon>Tracheophyta</taxon>
        <taxon>Spermatophyta</taxon>
        <taxon>Magnoliopsida</taxon>
        <taxon>eudicotyledons</taxon>
        <taxon>Gunneridae</taxon>
        <taxon>Pentapetalae</taxon>
        <taxon>rosids</taxon>
        <taxon>malvids</taxon>
        <taxon>Myrtales</taxon>
        <taxon>Lythraceae</taxon>
        <taxon>Punica</taxon>
    </lineage>
</organism>
<feature type="domain" description="DDT" evidence="9">
    <location>
        <begin position="201"/>
        <end position="261"/>
    </location>
</feature>
<dbReference type="Pfam" id="PF21743">
    <property type="entry name" value="PTM_DIR17_Tudor"/>
    <property type="match status" value="1"/>
</dbReference>
<dbReference type="InterPro" id="IPR018501">
    <property type="entry name" value="DDT_dom"/>
</dbReference>
<dbReference type="PANTHER" id="PTHR46508:SF1">
    <property type="entry name" value="PHD FINGER FAMILY PROTEIN"/>
    <property type="match status" value="1"/>
</dbReference>
<evidence type="ECO:0000256" key="3">
    <source>
        <dbReference type="ARBA" id="ARBA00022771"/>
    </source>
</evidence>
<dbReference type="RefSeq" id="XP_031401713.1">
    <property type="nucleotide sequence ID" value="XM_031545853.1"/>
</dbReference>
<dbReference type="PROSITE" id="PS50827">
    <property type="entry name" value="DDT"/>
    <property type="match status" value="1"/>
</dbReference>
<dbReference type="InterPro" id="IPR028942">
    <property type="entry name" value="WHIM1_dom"/>
</dbReference>
<evidence type="ECO:0000256" key="7">
    <source>
        <dbReference type="SAM" id="MobiDB-lite"/>
    </source>
</evidence>
<sequence>MEPALPRKRGRPRKRPLPEVENDVGEKSAPDSKRQTRSSMKPIALVGRYVLKEFSGNGTFLGKIVCYDTGLYRVDYEDGDCEDLESRELRNIIIDESDFTDELNRKRKRLDKRVSSKRAKTVDVPEKNEVDKAGSSSGTEVCSAPIVEDNGDVADSDVDADSSSESFECEQDGVSGSEAEPIPVPPAPLLPKSSESIGVLQEYVPHLLSVYGFLRSFSVTLFLYPFGLDDLVGAVNCNVPNTLLDAIHASLMLVLKRHLENLSSEGSEPASKCLRCVDWSLLDTLTWPVYVFHYLTLMGYVKGLEWRWFFDGVLEKDYYSLPAWRKLLILQILCDEVLESAELRAEIDIREESEVGIDPDGVASNPADNRPRRVHPRYSKTSACYNREVMEVISDSHDMKSRPNSNSKASTFDVTEMVAAEGNVDEDSNGDECRLCGMDGTLLCCDGCPSAYHSRCIGVAKMYIPEGPWYCPECTVNKIGPTITSGTSLVGGKIFGVDPYGQVFQGSCNHLLVLKTSFSEKSYCRYYNQKDIVKVLQALNSSMQLAVLYLDICKAIVKHWDIPDSVFSLSKIMEACMNQGNHREAKHGSAQPLSSSGKESQKVVDAVEVQSVSNVTGNSTDAVPLSSGMNLSNGSQRTHIDAHDPQIAGDLLKECSLVSLGLRDQVRGGTDSCSGSINQQAEPSNVTCQSVCDRSSTANHVINMHSNGMPHNKSSSSTVHQPTGMAVGDRKFAGDCLFFGFLFKPQAYINHYMQAYFAASAAANLATLSAEEGQVLEGHAARNPKKVVSVISQQMKAFSRSASRFFWPSSEKKLWEVPRERCGWCYSCKSGPASRRGCMLNSAATIVSKSTLKVLSGLHPIKSGEGCLPSMATYILLIEESFHGLIGGPFLNENFRREWRKMVVEASSCVILKALLLKLEEHIRPVALSGDWFKLVDDWSAECSVTQGTTCTTGIIQKRGPGGRPNKKQSTLSEDTEDDCLEKSFSWWRGGKLSKILLNKAVLACSMIKRAAHQAGLRKIAGVHYADGFEVPKRSRQSVWRAAVEMSKNASQLALQVRYLDLFLRWNDLIRPELNLPDGKGPEIEVSAFRNASVCDKKISKNKIVYGVDFGMQKHLPSRVMKTIIEVEPIQGGNEKYWSYETHIPLYLIKEYEERSKMLSPSEVPSNVLVKLRRMRFKAARMDIFSYLEYRRDNVEKFSCSSCQLHVSIRDVVKCSVCQGYCHDGCIIFSKSSQNGQIQSSMTCKRCHHAKAFIKKESTESPTSPLLLQVRDYPKTKTVHEVPKIKISIPPSLSVKSKEKDAKNGTSATKARNTTWGIIWNKRNIDDTGSDFRKENILLIGNADRNRPQPVCKLCQKPYHPDLIYIRCPSCSNWYHADALEVKASRVPEVLGFKCCKCRRIKSPECPYDDKVKNRVKQQQPSNLKQDTTILLDSDSGDMSESKGWEPSTPMISSEELSTHEVDPLLQSASRVEHLKDENLESGFDWATASGPQKLPVRRHLKRDSTASFSLAGNDFSHLDPSTSLPTDIPLSMDNGQTPTTAWKSMHENEQVSELGGFSYEDMEFEPQTYFTYTELLGPDGIGQLGAEDAPGEWDNLDAAISQDGGFAFNDELEHAISLDTSVDVQCQVCLGSEPLPNLSCEVCGLCIHNQCSPWDESEIELGGWRCGNCREWR</sequence>
<gene>
    <name evidence="11" type="primary">LOC116211461</name>
</gene>
<keyword evidence="2" id="KW-0479">Metal-binding</keyword>
<dbReference type="Gene3D" id="3.30.40.10">
    <property type="entry name" value="Zinc/RING finger domain, C3HC4 (zinc finger)"/>
    <property type="match status" value="2"/>
</dbReference>
<evidence type="ECO:0000259" key="8">
    <source>
        <dbReference type="PROSITE" id="PS50016"/>
    </source>
</evidence>
<dbReference type="InterPro" id="IPR056618">
    <property type="entry name" value="Chromo_PTM"/>
</dbReference>
<proteinExistence type="predicted"/>
<dbReference type="CDD" id="cd15489">
    <property type="entry name" value="PHD_SF"/>
    <property type="match status" value="1"/>
</dbReference>
<keyword evidence="3 6" id="KW-0863">Zinc-finger</keyword>
<comment type="subcellular location">
    <subcellularLocation>
        <location evidence="1">Nucleus</location>
    </subcellularLocation>
</comment>
<dbReference type="CDD" id="cd15532">
    <property type="entry name" value="PHD2_CHD_II"/>
    <property type="match status" value="1"/>
</dbReference>
<name>A0A6P8E952_PUNGR</name>
<evidence type="ECO:0000256" key="6">
    <source>
        <dbReference type="PROSITE-ProRule" id="PRU00146"/>
    </source>
</evidence>
<dbReference type="SUPFAM" id="SSF57903">
    <property type="entry name" value="FYVE/PHD zinc finger"/>
    <property type="match status" value="2"/>
</dbReference>
<dbReference type="InterPro" id="IPR019787">
    <property type="entry name" value="Znf_PHD-finger"/>
</dbReference>
<evidence type="ECO:0000256" key="4">
    <source>
        <dbReference type="ARBA" id="ARBA00022833"/>
    </source>
</evidence>
<dbReference type="PROSITE" id="PS01359">
    <property type="entry name" value="ZF_PHD_1"/>
    <property type="match status" value="1"/>
</dbReference>
<dbReference type="GO" id="GO:0005634">
    <property type="term" value="C:nucleus"/>
    <property type="evidence" value="ECO:0007669"/>
    <property type="project" value="UniProtKB-SubCell"/>
</dbReference>
<dbReference type="GeneID" id="116211461"/>
<dbReference type="PROSITE" id="PS50016">
    <property type="entry name" value="ZF_PHD_2"/>
    <property type="match status" value="1"/>
</dbReference>
<dbReference type="PANTHER" id="PTHR46508">
    <property type="entry name" value="PHD FINGER FAMILY PROTEIN"/>
    <property type="match status" value="1"/>
</dbReference>
<feature type="region of interest" description="Disordered" evidence="7">
    <location>
        <begin position="954"/>
        <end position="975"/>
    </location>
</feature>
<feature type="region of interest" description="Disordered" evidence="7">
    <location>
        <begin position="110"/>
        <end position="188"/>
    </location>
</feature>
<dbReference type="GO" id="GO:0008270">
    <property type="term" value="F:zinc ion binding"/>
    <property type="evidence" value="ECO:0007669"/>
    <property type="project" value="UniProtKB-KW"/>
</dbReference>
<accession>A0A6P8E952</accession>
<reference evidence="10" key="1">
    <citation type="journal article" date="2020" name="Plant Biotechnol. J.">
        <title>The pomegranate (Punica granatum L.) draft genome dissects genetic divergence between soft- and hard-seeded cultivars.</title>
        <authorList>
            <person name="Luo X."/>
            <person name="Li H."/>
            <person name="Wu Z."/>
            <person name="Yao W."/>
            <person name="Zhao P."/>
            <person name="Cao D."/>
            <person name="Yu H."/>
            <person name="Li K."/>
            <person name="Poudel K."/>
            <person name="Zhao D."/>
            <person name="Zhang F."/>
            <person name="Xia X."/>
            <person name="Chen L."/>
            <person name="Wang Q."/>
            <person name="Jing D."/>
            <person name="Cao S."/>
        </authorList>
    </citation>
    <scope>NUCLEOTIDE SEQUENCE [LARGE SCALE GENOMIC DNA]</scope>
    <source>
        <strain evidence="10">cv. Tunisia</strain>
    </source>
</reference>
<dbReference type="InterPro" id="IPR019786">
    <property type="entry name" value="Zinc_finger_PHD-type_CS"/>
</dbReference>
<dbReference type="InterPro" id="IPR001965">
    <property type="entry name" value="Znf_PHD"/>
</dbReference>
<evidence type="ECO:0000256" key="2">
    <source>
        <dbReference type="ARBA" id="ARBA00022723"/>
    </source>
</evidence>
<feature type="compositionally biased region" description="Acidic residues" evidence="7">
    <location>
        <begin position="149"/>
        <end position="171"/>
    </location>
</feature>
<feature type="compositionally biased region" description="Basic and acidic residues" evidence="7">
    <location>
        <begin position="120"/>
        <end position="132"/>
    </location>
</feature>
<dbReference type="SMART" id="SM00249">
    <property type="entry name" value="PHD"/>
    <property type="match status" value="4"/>
</dbReference>
<evidence type="ECO:0000313" key="10">
    <source>
        <dbReference type="Proteomes" id="UP000515151"/>
    </source>
</evidence>
<dbReference type="GO" id="GO:0000785">
    <property type="term" value="C:chromatin"/>
    <property type="evidence" value="ECO:0007669"/>
    <property type="project" value="UniProtKB-ARBA"/>
</dbReference>
<dbReference type="InterPro" id="IPR047365">
    <property type="entry name" value="Tudor_AtPTM-like"/>
</dbReference>
<reference evidence="11" key="2">
    <citation type="submission" date="2025-08" db="UniProtKB">
        <authorList>
            <consortium name="RefSeq"/>
        </authorList>
    </citation>
    <scope>IDENTIFICATION</scope>
    <source>
        <tissue evidence="11">Leaf</tissue>
    </source>
</reference>
<keyword evidence="10" id="KW-1185">Reference proteome</keyword>
<dbReference type="InterPro" id="IPR013083">
    <property type="entry name" value="Znf_RING/FYVE/PHD"/>
</dbReference>
<feature type="region of interest" description="Disordered" evidence="7">
    <location>
        <begin position="1"/>
        <end position="39"/>
    </location>
</feature>
<dbReference type="Pfam" id="PF15612">
    <property type="entry name" value="WHIM1"/>
    <property type="match status" value="1"/>
</dbReference>
<evidence type="ECO:0000259" key="9">
    <source>
        <dbReference type="PROSITE" id="PS50827"/>
    </source>
</evidence>
<feature type="compositionally biased region" description="Basic residues" evidence="7">
    <location>
        <begin position="110"/>
        <end position="119"/>
    </location>
</feature>
<dbReference type="Proteomes" id="UP000515151">
    <property type="component" value="Chromosome 6"/>
</dbReference>
<dbReference type="Pfam" id="PF02791">
    <property type="entry name" value="DDT"/>
    <property type="match status" value="1"/>
</dbReference>
<keyword evidence="4" id="KW-0862">Zinc</keyword>
<keyword evidence="5" id="KW-0539">Nucleus</keyword>
<protein>
    <submittedName>
        <fullName evidence="11">DDT domain-containing protein PTM</fullName>
    </submittedName>
</protein>
<dbReference type="CDD" id="cd20401">
    <property type="entry name" value="Tudor_AtPTM-like"/>
    <property type="match status" value="1"/>
</dbReference>
<feature type="compositionally biased region" description="Basic and acidic residues" evidence="7">
    <location>
        <begin position="24"/>
        <end position="34"/>
    </location>
</feature>
<evidence type="ECO:0000256" key="5">
    <source>
        <dbReference type="ARBA" id="ARBA00023242"/>
    </source>
</evidence>
<dbReference type="Pfam" id="PF00628">
    <property type="entry name" value="PHD"/>
    <property type="match status" value="1"/>
</dbReference>
<dbReference type="SMART" id="SM00571">
    <property type="entry name" value="DDT"/>
    <property type="match status" value="1"/>
</dbReference>
<evidence type="ECO:0000313" key="11">
    <source>
        <dbReference type="RefSeq" id="XP_031401713.1"/>
    </source>
</evidence>
<dbReference type="OrthoDB" id="784962at2759"/>
<feature type="compositionally biased region" description="Basic residues" evidence="7">
    <location>
        <begin position="1"/>
        <end position="15"/>
    </location>
</feature>
<evidence type="ECO:0000256" key="1">
    <source>
        <dbReference type="ARBA" id="ARBA00004123"/>
    </source>
</evidence>
<feature type="region of interest" description="Disordered" evidence="7">
    <location>
        <begin position="1431"/>
        <end position="1460"/>
    </location>
</feature>
<feature type="domain" description="PHD-type" evidence="8">
    <location>
        <begin position="430"/>
        <end position="477"/>
    </location>
</feature>
<dbReference type="Pfam" id="PF24294">
    <property type="entry name" value="Chromo_PTM"/>
    <property type="match status" value="1"/>
</dbReference>